<evidence type="ECO:0000256" key="2">
    <source>
        <dbReference type="SAM" id="SignalP"/>
    </source>
</evidence>
<keyword evidence="1" id="KW-0472">Membrane</keyword>
<keyword evidence="4" id="KW-1185">Reference proteome</keyword>
<proteinExistence type="predicted"/>
<evidence type="ECO:0000313" key="3">
    <source>
        <dbReference type="EMBL" id="CAH1103166.1"/>
    </source>
</evidence>
<evidence type="ECO:0000256" key="1">
    <source>
        <dbReference type="SAM" id="Phobius"/>
    </source>
</evidence>
<feature type="chain" id="PRO_5040412182" description="Mid2 domain-containing protein" evidence="2">
    <location>
        <begin position="22"/>
        <end position="286"/>
    </location>
</feature>
<evidence type="ECO:0000313" key="4">
    <source>
        <dbReference type="Proteomes" id="UP001153636"/>
    </source>
</evidence>
<dbReference type="AlphaFoldDB" id="A0A9P0CS12"/>
<reference evidence="3" key="1">
    <citation type="submission" date="2022-01" db="EMBL/GenBank/DDBJ databases">
        <authorList>
            <person name="King R."/>
        </authorList>
    </citation>
    <scope>NUCLEOTIDE SEQUENCE</scope>
</reference>
<keyword evidence="1" id="KW-1133">Transmembrane helix</keyword>
<gene>
    <name evidence="3" type="ORF">PSYICH_LOCUS4364</name>
</gene>
<dbReference type="EMBL" id="OV651826">
    <property type="protein sequence ID" value="CAH1103166.1"/>
    <property type="molecule type" value="Genomic_DNA"/>
</dbReference>
<dbReference type="Proteomes" id="UP001153636">
    <property type="component" value="Chromosome 14"/>
</dbReference>
<accession>A0A9P0CS12</accession>
<sequence length="286" mass="32206">MTHYWWMHWFWITSSVSLTICKSVTNPEHSNVTTLPLLNVTDTFNTTTTSKPVITSTRPPTTICPNITKPPTICPNITKPILPLKTTFFPKYNKTSQKKIDFLFPNATVKNKTKEEKDKDVKEKVKETVIKNISQSVIDDQVLVNATVTAINRTDNLTYVEADITLNQSSIQNSERFGVEEIEKDVNISESNLSAAGITGITLGCVVMVGVLSGISYFIYRNRGFNRPQVLNDRCSNPDSSGYIDDASVRDNSEEMYSLDNDSFLNSLEAMTIQNYWTDTVKHTKL</sequence>
<keyword evidence="2" id="KW-0732">Signal</keyword>
<dbReference type="OrthoDB" id="8192800at2759"/>
<protein>
    <recommendedName>
        <fullName evidence="5">Mid2 domain-containing protein</fullName>
    </recommendedName>
</protein>
<name>A0A9P0CS12_9CUCU</name>
<keyword evidence="1" id="KW-0812">Transmembrane</keyword>
<feature type="signal peptide" evidence="2">
    <location>
        <begin position="1"/>
        <end position="21"/>
    </location>
</feature>
<organism evidence="3 4">
    <name type="scientific">Psylliodes chrysocephalus</name>
    <dbReference type="NCBI Taxonomy" id="3402493"/>
    <lineage>
        <taxon>Eukaryota</taxon>
        <taxon>Metazoa</taxon>
        <taxon>Ecdysozoa</taxon>
        <taxon>Arthropoda</taxon>
        <taxon>Hexapoda</taxon>
        <taxon>Insecta</taxon>
        <taxon>Pterygota</taxon>
        <taxon>Neoptera</taxon>
        <taxon>Endopterygota</taxon>
        <taxon>Coleoptera</taxon>
        <taxon>Polyphaga</taxon>
        <taxon>Cucujiformia</taxon>
        <taxon>Chrysomeloidea</taxon>
        <taxon>Chrysomelidae</taxon>
        <taxon>Galerucinae</taxon>
        <taxon>Alticini</taxon>
        <taxon>Psylliodes</taxon>
    </lineage>
</organism>
<feature type="transmembrane region" description="Helical" evidence="1">
    <location>
        <begin position="193"/>
        <end position="220"/>
    </location>
</feature>
<evidence type="ECO:0008006" key="5">
    <source>
        <dbReference type="Google" id="ProtNLM"/>
    </source>
</evidence>